<feature type="domain" description="Nephrocystin 3-like N-terminal" evidence="4">
    <location>
        <begin position="266"/>
        <end position="419"/>
    </location>
</feature>
<keyword evidence="6" id="KW-1185">Reference proteome</keyword>
<feature type="domain" description="GPI inositol-deacylase winged helix" evidence="3">
    <location>
        <begin position="541"/>
        <end position="615"/>
    </location>
</feature>
<dbReference type="InterPro" id="IPR056884">
    <property type="entry name" value="NPHP3-like_N"/>
</dbReference>
<evidence type="ECO:0000313" key="6">
    <source>
        <dbReference type="Proteomes" id="UP001408356"/>
    </source>
</evidence>
<keyword evidence="2" id="KW-0175">Coiled coil</keyword>
<organism evidence="5 6">
    <name type="scientific">Seiridium unicorne</name>
    <dbReference type="NCBI Taxonomy" id="138068"/>
    <lineage>
        <taxon>Eukaryota</taxon>
        <taxon>Fungi</taxon>
        <taxon>Dikarya</taxon>
        <taxon>Ascomycota</taxon>
        <taxon>Pezizomycotina</taxon>
        <taxon>Sordariomycetes</taxon>
        <taxon>Xylariomycetidae</taxon>
        <taxon>Amphisphaeriales</taxon>
        <taxon>Sporocadaceae</taxon>
        <taxon>Seiridium</taxon>
    </lineage>
</organism>
<evidence type="ECO:0000256" key="2">
    <source>
        <dbReference type="SAM" id="Coils"/>
    </source>
</evidence>
<dbReference type="PANTHER" id="PTHR10039:SF10">
    <property type="entry name" value="NACHT DOMAIN-CONTAINING PROTEIN"/>
    <property type="match status" value="1"/>
</dbReference>
<name>A0ABR2UY30_9PEZI</name>
<dbReference type="EMBL" id="JARVKF010000330">
    <property type="protein sequence ID" value="KAK9419186.1"/>
    <property type="molecule type" value="Genomic_DNA"/>
</dbReference>
<dbReference type="InterPro" id="IPR027417">
    <property type="entry name" value="P-loop_NTPase"/>
</dbReference>
<dbReference type="Pfam" id="PF22939">
    <property type="entry name" value="WHD_GPIID"/>
    <property type="match status" value="1"/>
</dbReference>
<evidence type="ECO:0000313" key="5">
    <source>
        <dbReference type="EMBL" id="KAK9419186.1"/>
    </source>
</evidence>
<comment type="caution">
    <text evidence="5">The sequence shown here is derived from an EMBL/GenBank/DDBJ whole genome shotgun (WGS) entry which is preliminary data.</text>
</comment>
<dbReference type="Pfam" id="PF24883">
    <property type="entry name" value="NPHP3_N"/>
    <property type="match status" value="1"/>
</dbReference>
<evidence type="ECO:0000259" key="3">
    <source>
        <dbReference type="Pfam" id="PF22939"/>
    </source>
</evidence>
<evidence type="ECO:0000259" key="4">
    <source>
        <dbReference type="Pfam" id="PF24883"/>
    </source>
</evidence>
<dbReference type="Proteomes" id="UP001408356">
    <property type="component" value="Unassembled WGS sequence"/>
</dbReference>
<sequence>MDLVISQSRRLKPEACLGQAVTAFEATLTSEQRASFLATRITFSERPPGVQDVMHITAEIDQKASSAARGSRCFGPRMTRMLESVQQFASIGDVIIGGSQNLIACGVWSLVRTTLLVVSRFVSYLEGLSSLLMEFGQTAPRYQDIVALHPTSSKLRSLVLEYFVQVVDLCQKVVSACNKPALKQIKHIFTSPDVATIRTQLLKHGSDIQEQLAVEEAHVNAASRALLLRMSSADNERQRLEKKLRLLSRYSSFDYKQIWKEARKSGNCTWFKKDQAYQAWKDARGNAVCFVSGKLGSGKSVLLANMVDDCHLDGQKTIVACFFCRADYTVSLRSETIIGALTRQILETLETKVLSDLWDRHASRTPRNDDMVAILHTIEIHDNVKIILDGLDICSRDTREAVIHFLGQLRKRLMLKLCLSYRLEPGLEVPSHLRSMIWAQEWNLKMPDNNIDIDFFIESKLEKSLQEGSLIVGNPSIILEIKAALQKGAKGMFLWVVLQIETIRQQKTDSDIRTALIHLPVDLPATFSEILEKAKGSAEEYQQRTLKLISAASRPLHADELREALSTTPGCAKWNEDQLINNIYDVLSTCGSLIYVDEENMTVNFIHPSVYEFLTGGFGAVGETGFTPEQAHLEMAHVLLTYLNFDIHESRIHETDNSNRELSKQMMPRIFSDRATNTIISSALTPRLKTTALALMMLKSHEDSEFDLTRYIASHVTPQHKANHRFCFLPYAQDNWLEHTKHFNSDSANLISLFNRQFDGVDHSVYLDYPQSEELILAVQKRQRIAMATGGLLPVVAIASLIAGGRESVNVPQPSTPVFARAPSQSFWGNRRAGFFSRSTHTEDLNFPVSPILPLKFRSSAVWAIRNSHDIAFRASLRNAKTGFSAFIHVMSYIRMRMTVVPLTPFHDISSKFCCRLLCFAVLFQDYDVACSLVEKCRLELRWEDILKQVMAITTSHTPLGFVLLRAQLEDGFGKKSLIAFPTGIRAHVTRRHVQVKDHTLYFFHVGDVVLGEDGISRIDKYIGSPKVRRVDWPEAIRVRQEILSWDGPAFASCCKYHSGVSILGFQLCACCIPEVYMDRLPPKNDVCNKEEAMPN</sequence>
<keyword evidence="1" id="KW-0677">Repeat</keyword>
<accession>A0ABR2UY30</accession>
<dbReference type="PANTHER" id="PTHR10039">
    <property type="entry name" value="AMELOGENIN"/>
    <property type="match status" value="1"/>
</dbReference>
<protein>
    <submittedName>
        <fullName evidence="5">NACHT domain-containing protein</fullName>
    </submittedName>
</protein>
<feature type="coiled-coil region" evidence="2">
    <location>
        <begin position="223"/>
        <end position="250"/>
    </location>
</feature>
<gene>
    <name evidence="5" type="ORF">SUNI508_01163</name>
</gene>
<proteinExistence type="predicted"/>
<reference evidence="5 6" key="1">
    <citation type="journal article" date="2024" name="J. Plant Pathol.">
        <title>Sequence and assembly of the genome of Seiridium unicorne, isolate CBS 538.82, causal agent of cypress canker disease.</title>
        <authorList>
            <person name="Scali E."/>
            <person name="Rocca G.D."/>
            <person name="Danti R."/>
            <person name="Garbelotto M."/>
            <person name="Barberini S."/>
            <person name="Baroncelli R."/>
            <person name="Emiliani G."/>
        </authorList>
    </citation>
    <scope>NUCLEOTIDE SEQUENCE [LARGE SCALE GENOMIC DNA]</scope>
    <source>
        <strain evidence="5 6">BM-138-508</strain>
    </source>
</reference>
<evidence type="ECO:0000256" key="1">
    <source>
        <dbReference type="ARBA" id="ARBA00022737"/>
    </source>
</evidence>
<dbReference type="InterPro" id="IPR054471">
    <property type="entry name" value="GPIID_WHD"/>
</dbReference>
<dbReference type="Gene3D" id="3.40.50.300">
    <property type="entry name" value="P-loop containing nucleotide triphosphate hydrolases"/>
    <property type="match status" value="1"/>
</dbReference>